<dbReference type="InterPro" id="IPR002176">
    <property type="entry name" value="X-over_junc_endoDNase_RuvC"/>
</dbReference>
<feature type="binding site" evidence="13">
    <location>
        <position position="146"/>
    </location>
    <ligand>
        <name>Mg(2+)</name>
        <dbReference type="ChEBI" id="CHEBI:18420"/>
        <label>1</label>
    </ligand>
</feature>
<keyword evidence="8 13" id="KW-0460">Magnesium</keyword>
<dbReference type="Proteomes" id="UP000034846">
    <property type="component" value="Unassembled WGS sequence"/>
</dbReference>
<evidence type="ECO:0000256" key="7">
    <source>
        <dbReference type="ARBA" id="ARBA00022801"/>
    </source>
</evidence>
<comment type="caution">
    <text evidence="15">The sequence shown here is derived from an EMBL/GenBank/DDBJ whole genome shotgun (WGS) entry which is preliminary data.</text>
</comment>
<dbReference type="GO" id="GO:0048476">
    <property type="term" value="C:Holliday junction resolvase complex"/>
    <property type="evidence" value="ECO:0007669"/>
    <property type="project" value="UniProtKB-UniRule"/>
</dbReference>
<keyword evidence="6 13" id="KW-0227">DNA damage</keyword>
<name>A0A0G2AC27_9BACT</name>
<comment type="catalytic activity">
    <reaction evidence="12 13">
        <text>Endonucleolytic cleavage at a junction such as a reciprocal single-stranded crossover between two homologous DNA duplexes (Holliday junction).</text>
        <dbReference type="EC" id="3.1.21.10"/>
    </reaction>
</comment>
<dbReference type="CDD" id="cd16962">
    <property type="entry name" value="RuvC"/>
    <property type="match status" value="1"/>
</dbReference>
<dbReference type="PANTHER" id="PTHR30194">
    <property type="entry name" value="CROSSOVER JUNCTION ENDODEOXYRIBONUCLEASE RUVC"/>
    <property type="match status" value="1"/>
</dbReference>
<dbReference type="InterPro" id="IPR036397">
    <property type="entry name" value="RNaseH_sf"/>
</dbReference>
<evidence type="ECO:0000256" key="14">
    <source>
        <dbReference type="NCBIfam" id="TIGR00228"/>
    </source>
</evidence>
<organism evidence="15 16">
    <name type="scientific">Candidatus Uhrbacteria bacterium GW2011_GWD2_52_7</name>
    <dbReference type="NCBI Taxonomy" id="1618989"/>
    <lineage>
        <taxon>Bacteria</taxon>
        <taxon>Candidatus Uhriibacteriota</taxon>
    </lineage>
</organism>
<dbReference type="GO" id="GO:0006281">
    <property type="term" value="P:DNA repair"/>
    <property type="evidence" value="ECO:0007669"/>
    <property type="project" value="UniProtKB-UniRule"/>
</dbReference>
<evidence type="ECO:0000256" key="6">
    <source>
        <dbReference type="ARBA" id="ARBA00022763"/>
    </source>
</evidence>
<dbReference type="Gene3D" id="3.30.420.10">
    <property type="entry name" value="Ribonuclease H-like superfamily/Ribonuclease H"/>
    <property type="match status" value="1"/>
</dbReference>
<reference evidence="15 16" key="1">
    <citation type="journal article" date="2015" name="Nature">
        <title>rRNA introns, odd ribosomes, and small enigmatic genomes across a large radiation of phyla.</title>
        <authorList>
            <person name="Brown C.T."/>
            <person name="Hug L.A."/>
            <person name="Thomas B.C."/>
            <person name="Sharon I."/>
            <person name="Castelle C.J."/>
            <person name="Singh A."/>
            <person name="Wilkins M.J."/>
            <person name="Williams K.H."/>
            <person name="Banfield J.F."/>
        </authorList>
    </citation>
    <scope>NUCLEOTIDE SEQUENCE [LARGE SCALE GENOMIC DNA]</scope>
</reference>
<comment type="subunit">
    <text evidence="13">Homodimer which binds Holliday junction (HJ) DNA. The HJ becomes 2-fold symmetrical on binding to RuvC with unstacked arms; it has a different conformation from HJ DNA in complex with RuvA. In the full resolvosome a probable DNA-RuvA(4)-RuvB(12)-RuvC(2) complex forms which resolves the HJ.</text>
</comment>
<keyword evidence="10 13" id="KW-0233">DNA recombination</keyword>
<dbReference type="GO" id="GO:0006310">
    <property type="term" value="P:DNA recombination"/>
    <property type="evidence" value="ECO:0007669"/>
    <property type="project" value="UniProtKB-UniRule"/>
</dbReference>
<dbReference type="InterPro" id="IPR020563">
    <property type="entry name" value="X-over_junc_endoDNase_Mg_BS"/>
</dbReference>
<comment type="subcellular location">
    <subcellularLocation>
        <location evidence="13">Cytoplasm</location>
    </subcellularLocation>
</comment>
<evidence type="ECO:0000256" key="12">
    <source>
        <dbReference type="ARBA" id="ARBA00029354"/>
    </source>
</evidence>
<feature type="binding site" evidence="13">
    <location>
        <position position="73"/>
    </location>
    <ligand>
        <name>Mg(2+)</name>
        <dbReference type="ChEBI" id="CHEBI:18420"/>
        <label>2</label>
    </ligand>
</feature>
<comment type="function">
    <text evidence="13">The RuvA-RuvB-RuvC complex processes Holliday junction (HJ) DNA during genetic recombination and DNA repair. Endonuclease that resolves HJ intermediates. Cleaves cruciform DNA by making single-stranded nicks across the HJ at symmetrical positions within the homologous arms, yielding a 5'-phosphate and a 3'-hydroxyl group; requires a central core of homology in the junction. The consensus cleavage sequence is 5'-(A/T)TT(C/G)-3'. Cleavage occurs on the 3'-side of the TT dinucleotide at the point of strand exchange. HJ branch migration catalyzed by RuvA-RuvB allows RuvC to scan DNA until it finds its consensus sequence, where it cleaves and resolves the cruciform DNA.</text>
</comment>
<evidence type="ECO:0000256" key="5">
    <source>
        <dbReference type="ARBA" id="ARBA00022759"/>
    </source>
</evidence>
<dbReference type="GO" id="GO:0000287">
    <property type="term" value="F:magnesium ion binding"/>
    <property type="evidence" value="ECO:0007669"/>
    <property type="project" value="UniProtKB-UniRule"/>
</dbReference>
<dbReference type="AlphaFoldDB" id="A0A0G2AC27"/>
<evidence type="ECO:0000256" key="1">
    <source>
        <dbReference type="ARBA" id="ARBA00009518"/>
    </source>
</evidence>
<evidence type="ECO:0000256" key="4">
    <source>
        <dbReference type="ARBA" id="ARBA00022723"/>
    </source>
</evidence>
<sequence>MPQLKPRIVIGIDPGYGRLGFAVIDSQGGTSTSLTHGVITTEAYGEMGKRLVEIAADIRGLLKRFTPDLLVIEELFFAKSTTTALKVAEVRGVVLLLAAEAGIPVVQVKPNEVKMATTGYGRADKKQMQEMVKVLFGLKAVPKPDDAADALAIAFTGATRMIV</sequence>
<keyword evidence="5 13" id="KW-0255">Endonuclease</keyword>
<feature type="binding site" evidence="13">
    <location>
        <position position="13"/>
    </location>
    <ligand>
        <name>Mg(2+)</name>
        <dbReference type="ChEBI" id="CHEBI:18420"/>
        <label>1</label>
    </ligand>
</feature>
<dbReference type="Pfam" id="PF02075">
    <property type="entry name" value="RuvC"/>
    <property type="match status" value="1"/>
</dbReference>
<keyword evidence="4 13" id="KW-0479">Metal-binding</keyword>
<dbReference type="PATRIC" id="fig|1618989.3.peg.433"/>
<evidence type="ECO:0000256" key="9">
    <source>
        <dbReference type="ARBA" id="ARBA00023125"/>
    </source>
</evidence>
<gene>
    <name evidence="13" type="primary">ruvC</name>
    <name evidence="15" type="ORF">UY72_C0027G0010</name>
</gene>
<dbReference type="GO" id="GO:0003677">
    <property type="term" value="F:DNA binding"/>
    <property type="evidence" value="ECO:0007669"/>
    <property type="project" value="UniProtKB-KW"/>
</dbReference>
<dbReference type="NCBIfam" id="TIGR00228">
    <property type="entry name" value="ruvC"/>
    <property type="match status" value="1"/>
</dbReference>
<comment type="similarity">
    <text evidence="1 13">Belongs to the RuvC family.</text>
</comment>
<keyword evidence="3 13" id="KW-0540">Nuclease</keyword>
<evidence type="ECO:0000256" key="8">
    <source>
        <dbReference type="ARBA" id="ARBA00022842"/>
    </source>
</evidence>
<dbReference type="SUPFAM" id="SSF53098">
    <property type="entry name" value="Ribonuclease H-like"/>
    <property type="match status" value="1"/>
</dbReference>
<dbReference type="GO" id="GO:0005737">
    <property type="term" value="C:cytoplasm"/>
    <property type="evidence" value="ECO:0007669"/>
    <property type="project" value="UniProtKB-SubCell"/>
</dbReference>
<dbReference type="EC" id="3.1.21.10" evidence="13 14"/>
<evidence type="ECO:0000256" key="13">
    <source>
        <dbReference type="HAMAP-Rule" id="MF_00034"/>
    </source>
</evidence>
<comment type="cofactor">
    <cofactor evidence="13">
        <name>Mg(2+)</name>
        <dbReference type="ChEBI" id="CHEBI:18420"/>
    </cofactor>
    <text evidence="13">Binds 2 Mg(2+) ion per subunit.</text>
</comment>
<evidence type="ECO:0000256" key="2">
    <source>
        <dbReference type="ARBA" id="ARBA00022490"/>
    </source>
</evidence>
<dbReference type="PRINTS" id="PR00696">
    <property type="entry name" value="RSOLVASERUVC"/>
</dbReference>
<keyword evidence="7 13" id="KW-0378">Hydrolase</keyword>
<evidence type="ECO:0000256" key="11">
    <source>
        <dbReference type="ARBA" id="ARBA00023204"/>
    </source>
</evidence>
<evidence type="ECO:0000256" key="10">
    <source>
        <dbReference type="ARBA" id="ARBA00023172"/>
    </source>
</evidence>
<dbReference type="EMBL" id="LCRD01000027">
    <property type="protein sequence ID" value="KKW29994.1"/>
    <property type="molecule type" value="Genomic_DNA"/>
</dbReference>
<proteinExistence type="inferred from homology"/>
<dbReference type="PANTHER" id="PTHR30194:SF3">
    <property type="entry name" value="CROSSOVER JUNCTION ENDODEOXYRIBONUCLEASE RUVC"/>
    <property type="match status" value="1"/>
</dbReference>
<feature type="active site" evidence="13">
    <location>
        <position position="73"/>
    </location>
</feature>
<evidence type="ECO:0000313" key="16">
    <source>
        <dbReference type="Proteomes" id="UP000034846"/>
    </source>
</evidence>
<evidence type="ECO:0000313" key="15">
    <source>
        <dbReference type="EMBL" id="KKW29994.1"/>
    </source>
</evidence>
<dbReference type="FunFam" id="3.30.420.10:FF:000002">
    <property type="entry name" value="Crossover junction endodeoxyribonuclease RuvC"/>
    <property type="match status" value="1"/>
</dbReference>
<evidence type="ECO:0000256" key="3">
    <source>
        <dbReference type="ARBA" id="ARBA00022722"/>
    </source>
</evidence>
<dbReference type="GO" id="GO:0008821">
    <property type="term" value="F:crossover junction DNA endonuclease activity"/>
    <property type="evidence" value="ECO:0007669"/>
    <property type="project" value="UniProtKB-UniRule"/>
</dbReference>
<dbReference type="NCBIfam" id="NF000711">
    <property type="entry name" value="PRK00039.2-1"/>
    <property type="match status" value="1"/>
</dbReference>
<keyword evidence="2 13" id="KW-0963">Cytoplasm</keyword>
<dbReference type="InterPro" id="IPR012337">
    <property type="entry name" value="RNaseH-like_sf"/>
</dbReference>
<accession>A0A0G2AC27</accession>
<keyword evidence="11 13" id="KW-0234">DNA repair</keyword>
<feature type="active site" evidence="13">
    <location>
        <position position="146"/>
    </location>
</feature>
<keyword evidence="9 13" id="KW-0238">DNA-binding</keyword>
<protein>
    <recommendedName>
        <fullName evidence="13 14">Crossover junction endodeoxyribonuclease RuvC</fullName>
        <ecNumber evidence="13 14">3.1.21.10</ecNumber>
    </recommendedName>
    <alternativeName>
        <fullName evidence="13">Holliday junction nuclease RuvC</fullName>
    </alternativeName>
    <alternativeName>
        <fullName evidence="13">Holliday junction resolvase RuvC</fullName>
    </alternativeName>
</protein>
<dbReference type="PROSITE" id="PS01321">
    <property type="entry name" value="RUVC"/>
    <property type="match status" value="1"/>
</dbReference>
<feature type="active site" evidence="13">
    <location>
        <position position="13"/>
    </location>
</feature>
<dbReference type="HAMAP" id="MF_00034">
    <property type="entry name" value="RuvC"/>
    <property type="match status" value="1"/>
</dbReference>